<evidence type="ECO:0000313" key="1">
    <source>
        <dbReference type="EMBL" id="MDN4175573.1"/>
    </source>
</evidence>
<proteinExistence type="predicted"/>
<dbReference type="EMBL" id="JAUHJQ010000016">
    <property type="protein sequence ID" value="MDN4175573.1"/>
    <property type="molecule type" value="Genomic_DNA"/>
</dbReference>
<keyword evidence="2" id="KW-1185">Reference proteome</keyword>
<gene>
    <name evidence="1" type="ORF">QWY28_21600</name>
</gene>
<comment type="caution">
    <text evidence="1">The sequence shown here is derived from an EMBL/GenBank/DDBJ whole genome shotgun (WGS) entry which is preliminary data.</text>
</comment>
<reference evidence="1" key="1">
    <citation type="submission" date="2023-06" db="EMBL/GenBank/DDBJ databases">
        <title>Draft genome sequence of Nocardioides sp. SOB77.</title>
        <authorList>
            <person name="Zhang G."/>
        </authorList>
    </citation>
    <scope>NUCLEOTIDE SEQUENCE</scope>
    <source>
        <strain evidence="1">SOB77</strain>
    </source>
</reference>
<sequence>MDQDMADAVLSTKALASRWDTTPARLANMRSQGRGPTFFRIGTRVLYRATDVLAYEADRRVEASTA</sequence>
<protein>
    <recommendedName>
        <fullName evidence="3">Helix-turn-helix domain-containing protein</fullName>
    </recommendedName>
</protein>
<accession>A0ABT8FLM3</accession>
<organism evidence="1 2">
    <name type="scientific">Nocardioides oceani</name>
    <dbReference type="NCBI Taxonomy" id="3058369"/>
    <lineage>
        <taxon>Bacteria</taxon>
        <taxon>Bacillati</taxon>
        <taxon>Actinomycetota</taxon>
        <taxon>Actinomycetes</taxon>
        <taxon>Propionibacteriales</taxon>
        <taxon>Nocardioidaceae</taxon>
        <taxon>Nocardioides</taxon>
    </lineage>
</organism>
<evidence type="ECO:0008006" key="3">
    <source>
        <dbReference type="Google" id="ProtNLM"/>
    </source>
</evidence>
<evidence type="ECO:0000313" key="2">
    <source>
        <dbReference type="Proteomes" id="UP001168620"/>
    </source>
</evidence>
<dbReference type="Proteomes" id="UP001168620">
    <property type="component" value="Unassembled WGS sequence"/>
</dbReference>
<name>A0ABT8FLM3_9ACTN</name>
<dbReference type="RefSeq" id="WP_300954935.1">
    <property type="nucleotide sequence ID" value="NZ_JAUHJQ010000016.1"/>
</dbReference>